<dbReference type="eggNOG" id="KOG2322">
    <property type="taxonomic scope" value="Eukaryota"/>
</dbReference>
<keyword evidence="2" id="KW-0812">Transmembrane</keyword>
<reference evidence="3" key="4">
    <citation type="submission" date="2025-09" db="UniProtKB">
        <authorList>
            <consortium name="Ensembl"/>
        </authorList>
    </citation>
    <scope>IDENTIFICATION</scope>
</reference>
<dbReference type="EMBL" id="AGCU01084256">
    <property type="status" value="NOT_ANNOTATED_CDS"/>
    <property type="molecule type" value="Genomic_DNA"/>
</dbReference>
<organism evidence="3 4">
    <name type="scientific">Pelodiscus sinensis</name>
    <name type="common">Chinese softshell turtle</name>
    <name type="synonym">Trionyx sinensis</name>
    <dbReference type="NCBI Taxonomy" id="13735"/>
    <lineage>
        <taxon>Eukaryota</taxon>
        <taxon>Metazoa</taxon>
        <taxon>Chordata</taxon>
        <taxon>Craniata</taxon>
        <taxon>Vertebrata</taxon>
        <taxon>Euteleostomi</taxon>
        <taxon>Archelosauria</taxon>
        <taxon>Testudinata</taxon>
        <taxon>Testudines</taxon>
        <taxon>Cryptodira</taxon>
        <taxon>Trionychia</taxon>
        <taxon>Trionychidae</taxon>
        <taxon>Pelodiscus</taxon>
    </lineage>
</organism>
<accession>K7FG43</accession>
<feature type="compositionally biased region" description="Pro residues" evidence="1">
    <location>
        <begin position="226"/>
        <end position="235"/>
    </location>
</feature>
<evidence type="ECO:0000256" key="1">
    <source>
        <dbReference type="SAM" id="MobiDB-lite"/>
    </source>
</evidence>
<dbReference type="EMBL" id="AGCU01084259">
    <property type="status" value="NOT_ANNOTATED_CDS"/>
    <property type="molecule type" value="Genomic_DNA"/>
</dbReference>
<evidence type="ECO:0000313" key="4">
    <source>
        <dbReference type="Proteomes" id="UP000007267"/>
    </source>
</evidence>
<evidence type="ECO:0000256" key="2">
    <source>
        <dbReference type="SAM" id="Phobius"/>
    </source>
</evidence>
<feature type="transmembrane region" description="Helical" evidence="2">
    <location>
        <begin position="120"/>
        <end position="141"/>
    </location>
</feature>
<dbReference type="EMBL" id="AGCU01084257">
    <property type="status" value="NOT_ANNOTATED_CDS"/>
    <property type="molecule type" value="Genomic_DNA"/>
</dbReference>
<dbReference type="EMBL" id="AGCU01084258">
    <property type="status" value="NOT_ANNOTATED_CDS"/>
    <property type="molecule type" value="Genomic_DNA"/>
</dbReference>
<reference evidence="4" key="1">
    <citation type="submission" date="2011-10" db="EMBL/GenBank/DDBJ databases">
        <authorList>
            <consortium name="Soft-shell Turtle Genome Consortium"/>
        </authorList>
    </citation>
    <scope>NUCLEOTIDE SEQUENCE [LARGE SCALE GENOMIC DNA]</scope>
    <source>
        <strain evidence="4">Daiwa-1</strain>
    </source>
</reference>
<reference evidence="3" key="3">
    <citation type="submission" date="2025-08" db="UniProtKB">
        <authorList>
            <consortium name="Ensembl"/>
        </authorList>
    </citation>
    <scope>IDENTIFICATION</scope>
</reference>
<protein>
    <submittedName>
        <fullName evidence="3">Uncharacterized protein</fullName>
    </submittedName>
</protein>
<dbReference type="AlphaFoldDB" id="K7FG43"/>
<keyword evidence="2" id="KW-1133">Transmembrane helix</keyword>
<proteinExistence type="predicted"/>
<evidence type="ECO:0000313" key="3">
    <source>
        <dbReference type="Ensembl" id="ENSPSIP00000007003.1"/>
    </source>
</evidence>
<dbReference type="EMBL" id="AGCU01084260">
    <property type="status" value="NOT_ANNOTATED_CDS"/>
    <property type="molecule type" value="Genomic_DNA"/>
</dbReference>
<dbReference type="Proteomes" id="UP000007267">
    <property type="component" value="Unassembled WGS sequence"/>
</dbReference>
<name>K7FG43_PELSI</name>
<dbReference type="EMBL" id="AGCU01084255">
    <property type="status" value="NOT_ANNOTATED_CDS"/>
    <property type="molecule type" value="Genomic_DNA"/>
</dbReference>
<sequence>MVQLSVTVNIVALFTFWASQSKTTSSQTQPGTGLPRRRVLCDVSHPGLLLWTQGRYFPWNLILLSIFGRFPCPISLGCSPGLLQHHVGSPVSGDHRPGVPLRHHLQLPDQGFDFTSCQGVLFVMLMVLLFSGLLLAILLPFQYVSPTGPWLLGVRAGQRQAQTTTQPGSYLGRAASLIRAPALKAGKAPPPFCPCKHQAKLTPGLTSQWPTPGAPEGMDRTGNHPVIPPPSPIPSPRNRRGTPSLLIPAKSH</sequence>
<dbReference type="Ensembl" id="ENSPSIT00000007043.1">
    <property type="protein sequence ID" value="ENSPSIP00000007003.1"/>
    <property type="gene ID" value="ENSPSIG00000006479.1"/>
</dbReference>
<keyword evidence="2" id="KW-0472">Membrane</keyword>
<keyword evidence="4" id="KW-1185">Reference proteome</keyword>
<dbReference type="HOGENOM" id="CLU_1102504_0_0_1"/>
<feature type="region of interest" description="Disordered" evidence="1">
    <location>
        <begin position="204"/>
        <end position="252"/>
    </location>
</feature>
<reference evidence="4" key="2">
    <citation type="journal article" date="2013" name="Nat. Genet.">
        <title>The draft genomes of soft-shell turtle and green sea turtle yield insights into the development and evolution of the turtle-specific body plan.</title>
        <authorList>
            <person name="Wang Z."/>
            <person name="Pascual-Anaya J."/>
            <person name="Zadissa A."/>
            <person name="Li W."/>
            <person name="Niimura Y."/>
            <person name="Huang Z."/>
            <person name="Li C."/>
            <person name="White S."/>
            <person name="Xiong Z."/>
            <person name="Fang D."/>
            <person name="Wang B."/>
            <person name="Ming Y."/>
            <person name="Chen Y."/>
            <person name="Zheng Y."/>
            <person name="Kuraku S."/>
            <person name="Pignatelli M."/>
            <person name="Herrero J."/>
            <person name="Beal K."/>
            <person name="Nozawa M."/>
            <person name="Li Q."/>
            <person name="Wang J."/>
            <person name="Zhang H."/>
            <person name="Yu L."/>
            <person name="Shigenobu S."/>
            <person name="Wang J."/>
            <person name="Liu J."/>
            <person name="Flicek P."/>
            <person name="Searle S."/>
            <person name="Wang J."/>
            <person name="Kuratani S."/>
            <person name="Yin Y."/>
            <person name="Aken B."/>
            <person name="Zhang G."/>
            <person name="Irie N."/>
        </authorList>
    </citation>
    <scope>NUCLEOTIDE SEQUENCE [LARGE SCALE GENOMIC DNA]</scope>
    <source>
        <strain evidence="4">Daiwa-1</strain>
    </source>
</reference>